<protein>
    <recommendedName>
        <fullName evidence="3">AP2-like integrase N-terminal domain-containing protein</fullName>
    </recommendedName>
</protein>
<dbReference type="Proteomes" id="UP000191056">
    <property type="component" value="Unassembled WGS sequence"/>
</dbReference>
<reference evidence="1 2" key="1">
    <citation type="submission" date="2017-03" db="EMBL/GenBank/DDBJ databases">
        <title>Genome sequence of Clostridium chromiireducens DSM 23318.</title>
        <authorList>
            <person name="Poehlein A."/>
            <person name="Daniel R."/>
        </authorList>
    </citation>
    <scope>NUCLEOTIDE SEQUENCE [LARGE SCALE GENOMIC DNA]</scope>
    <source>
        <strain evidence="1 2">DSM 23318</strain>
    </source>
</reference>
<gene>
    <name evidence="1" type="ORF">CLCHR_40620</name>
</gene>
<dbReference type="EMBL" id="MZGT01000075">
    <property type="protein sequence ID" value="OPJ58160.1"/>
    <property type="molecule type" value="Genomic_DNA"/>
</dbReference>
<proteinExistence type="predicted"/>
<keyword evidence="2" id="KW-1185">Reference proteome</keyword>
<name>A0A1V4IE72_9CLOT</name>
<organism evidence="1 2">
    <name type="scientific">Clostridium chromiireducens</name>
    <dbReference type="NCBI Taxonomy" id="225345"/>
    <lineage>
        <taxon>Bacteria</taxon>
        <taxon>Bacillati</taxon>
        <taxon>Bacillota</taxon>
        <taxon>Clostridia</taxon>
        <taxon>Eubacteriales</taxon>
        <taxon>Clostridiaceae</taxon>
        <taxon>Clostridium</taxon>
    </lineage>
</organism>
<evidence type="ECO:0000313" key="1">
    <source>
        <dbReference type="EMBL" id="OPJ58160.1"/>
    </source>
</evidence>
<evidence type="ECO:0008006" key="3">
    <source>
        <dbReference type="Google" id="ProtNLM"/>
    </source>
</evidence>
<sequence>MAKRSNGEGSAKWVTGNGKKYWCIMLTTGYDPLTGTQKRKAIY</sequence>
<comment type="caution">
    <text evidence="1">The sequence shown here is derived from an EMBL/GenBank/DDBJ whole genome shotgun (WGS) entry which is preliminary data.</text>
</comment>
<accession>A0A1V4IE72</accession>
<dbReference type="AlphaFoldDB" id="A0A1V4IE72"/>
<dbReference type="RefSeq" id="WP_278337019.1">
    <property type="nucleotide sequence ID" value="NZ_MZGT01000075.1"/>
</dbReference>
<dbReference type="STRING" id="225345.CLCHR_40620"/>
<evidence type="ECO:0000313" key="2">
    <source>
        <dbReference type="Proteomes" id="UP000191056"/>
    </source>
</evidence>